<sequence>MVGLGNRDRPADPASVSLSRPVPTIINPPTHRANIQSDHHFFLPGALHQTPLSKQAAKMPVVDAQVNLIQCHHHYHCHQAQMLQRLHLHLVYYIINSKMTIVKQPKNDASYTGM</sequence>
<protein>
    <submittedName>
        <fullName evidence="2">Uncharacterized protein</fullName>
    </submittedName>
</protein>
<feature type="compositionally biased region" description="Basic and acidic residues" evidence="1">
    <location>
        <begin position="1"/>
        <end position="11"/>
    </location>
</feature>
<accession>A0A9P6NII6</accession>
<feature type="region of interest" description="Disordered" evidence="1">
    <location>
        <begin position="1"/>
        <end position="23"/>
    </location>
</feature>
<evidence type="ECO:0000256" key="1">
    <source>
        <dbReference type="SAM" id="MobiDB-lite"/>
    </source>
</evidence>
<organism evidence="2 3">
    <name type="scientific">Cronartium quercuum f. sp. fusiforme G11</name>
    <dbReference type="NCBI Taxonomy" id="708437"/>
    <lineage>
        <taxon>Eukaryota</taxon>
        <taxon>Fungi</taxon>
        <taxon>Dikarya</taxon>
        <taxon>Basidiomycota</taxon>
        <taxon>Pucciniomycotina</taxon>
        <taxon>Pucciniomycetes</taxon>
        <taxon>Pucciniales</taxon>
        <taxon>Coleosporiaceae</taxon>
        <taxon>Cronartium</taxon>
    </lineage>
</organism>
<dbReference type="EMBL" id="MU167291">
    <property type="protein sequence ID" value="KAG0144648.1"/>
    <property type="molecule type" value="Genomic_DNA"/>
</dbReference>
<feature type="non-terminal residue" evidence="2">
    <location>
        <position position="114"/>
    </location>
</feature>
<dbReference type="Proteomes" id="UP000886653">
    <property type="component" value="Unassembled WGS sequence"/>
</dbReference>
<comment type="caution">
    <text evidence="2">The sequence shown here is derived from an EMBL/GenBank/DDBJ whole genome shotgun (WGS) entry which is preliminary data.</text>
</comment>
<evidence type="ECO:0000313" key="2">
    <source>
        <dbReference type="EMBL" id="KAG0144648.1"/>
    </source>
</evidence>
<evidence type="ECO:0000313" key="3">
    <source>
        <dbReference type="Proteomes" id="UP000886653"/>
    </source>
</evidence>
<dbReference type="AlphaFoldDB" id="A0A9P6NII6"/>
<reference evidence="2" key="1">
    <citation type="submission" date="2013-11" db="EMBL/GenBank/DDBJ databases">
        <title>Genome sequence of the fusiform rust pathogen reveals effectors for host alternation and coevolution with pine.</title>
        <authorList>
            <consortium name="DOE Joint Genome Institute"/>
            <person name="Smith K."/>
            <person name="Pendleton A."/>
            <person name="Kubisiak T."/>
            <person name="Anderson C."/>
            <person name="Salamov A."/>
            <person name="Aerts A."/>
            <person name="Riley R."/>
            <person name="Clum A."/>
            <person name="Lindquist E."/>
            <person name="Ence D."/>
            <person name="Campbell M."/>
            <person name="Kronenberg Z."/>
            <person name="Feau N."/>
            <person name="Dhillon B."/>
            <person name="Hamelin R."/>
            <person name="Burleigh J."/>
            <person name="Smith J."/>
            <person name="Yandell M."/>
            <person name="Nelson C."/>
            <person name="Grigoriev I."/>
            <person name="Davis J."/>
        </authorList>
    </citation>
    <scope>NUCLEOTIDE SEQUENCE</scope>
    <source>
        <strain evidence="2">G11</strain>
    </source>
</reference>
<keyword evidence="3" id="KW-1185">Reference proteome</keyword>
<proteinExistence type="predicted"/>
<name>A0A9P6NII6_9BASI</name>
<gene>
    <name evidence="2" type="ORF">CROQUDRAFT_659711</name>
</gene>